<dbReference type="Proteomes" id="UP000479114">
    <property type="component" value="Chromosome"/>
</dbReference>
<evidence type="ECO:0000313" key="2">
    <source>
        <dbReference type="EMBL" id="QHW34871.1"/>
    </source>
</evidence>
<sequence length="323" mass="36159">MLSTWEDRFTQAVLSLWNAEAVREGYKELTDRSFRQIFRASPYFDPENTFVLLDGSEVKGFASGCSGDDLPIGDVAGYITCIVLAAESSTEENFAVMLEALEQRFRTLGKKQAEVLFFNPMRLPWYIPDTPKHEHNNAPGVPVDGALFPILLGRGYHERARQVAMYLPLADFVVPEECQAKEVKALSEGYVVGLLDPDSVRDVSGMLDRLNNSLWSEEIPRCLRDEVPVVLAACRGQAVGFAGPVIRQENGRGYFTGMGVHPEHEGHGLGSLLFYKLCEAFQDIGTEYMSLYTGETNPAKLIYEKAGFRSVRKFGVMRRVLER</sequence>
<gene>
    <name evidence="2" type="ORF">GZH47_01935</name>
</gene>
<evidence type="ECO:0000313" key="3">
    <source>
        <dbReference type="Proteomes" id="UP000479114"/>
    </source>
</evidence>
<keyword evidence="3" id="KW-1185">Reference proteome</keyword>
<name>A0A6C0P902_9BACL</name>
<dbReference type="InterPro" id="IPR000182">
    <property type="entry name" value="GNAT_dom"/>
</dbReference>
<accession>A0A6C0P902</accession>
<organism evidence="2 3">
    <name type="scientific">Paenibacillus rhizovicinus</name>
    <dbReference type="NCBI Taxonomy" id="2704463"/>
    <lineage>
        <taxon>Bacteria</taxon>
        <taxon>Bacillati</taxon>
        <taxon>Bacillota</taxon>
        <taxon>Bacilli</taxon>
        <taxon>Bacillales</taxon>
        <taxon>Paenibacillaceae</taxon>
        <taxon>Paenibacillus</taxon>
    </lineage>
</organism>
<dbReference type="InterPro" id="IPR016181">
    <property type="entry name" value="Acyl_CoA_acyltransferase"/>
</dbReference>
<reference evidence="2 3" key="1">
    <citation type="submission" date="2020-02" db="EMBL/GenBank/DDBJ databases">
        <title>Paenibacillus sp. nov., isolated from rhizosphere soil of tomato.</title>
        <authorList>
            <person name="Weon H.-Y."/>
            <person name="Lee S.A."/>
        </authorList>
    </citation>
    <scope>NUCLEOTIDE SEQUENCE [LARGE SCALE GENOMIC DNA]</scope>
    <source>
        <strain evidence="2 3">14171R-81</strain>
    </source>
</reference>
<dbReference type="AlphaFoldDB" id="A0A6C0P902"/>
<protein>
    <submittedName>
        <fullName evidence="2">GNAT family N-acetyltransferase</fullName>
    </submittedName>
</protein>
<dbReference type="GO" id="GO:0016747">
    <property type="term" value="F:acyltransferase activity, transferring groups other than amino-acyl groups"/>
    <property type="evidence" value="ECO:0007669"/>
    <property type="project" value="InterPro"/>
</dbReference>
<proteinExistence type="predicted"/>
<dbReference type="CDD" id="cd04301">
    <property type="entry name" value="NAT_SF"/>
    <property type="match status" value="1"/>
</dbReference>
<dbReference type="Pfam" id="PF00583">
    <property type="entry name" value="Acetyltransf_1"/>
    <property type="match status" value="1"/>
</dbReference>
<keyword evidence="2" id="KW-0808">Transferase</keyword>
<evidence type="ECO:0000259" key="1">
    <source>
        <dbReference type="PROSITE" id="PS51186"/>
    </source>
</evidence>
<dbReference type="SUPFAM" id="SSF55729">
    <property type="entry name" value="Acyl-CoA N-acyltransferases (Nat)"/>
    <property type="match status" value="1"/>
</dbReference>
<dbReference type="EMBL" id="CP048286">
    <property type="protein sequence ID" value="QHW34871.1"/>
    <property type="molecule type" value="Genomic_DNA"/>
</dbReference>
<dbReference type="KEGG" id="prz:GZH47_01935"/>
<dbReference type="PROSITE" id="PS51186">
    <property type="entry name" value="GNAT"/>
    <property type="match status" value="1"/>
</dbReference>
<feature type="domain" description="N-acetyltransferase" evidence="1">
    <location>
        <begin position="193"/>
        <end position="322"/>
    </location>
</feature>
<dbReference type="Gene3D" id="3.40.630.30">
    <property type="match status" value="1"/>
</dbReference>